<reference evidence="3" key="3">
    <citation type="journal article" date="2010" name="Genome Res.">
        <title>Population genomic sequencing of Coccidioides fungi reveals recent hybridization and transposon control.</title>
        <authorList>
            <person name="Neafsey D.E."/>
            <person name="Barker B.M."/>
            <person name="Sharpton T.J."/>
            <person name="Stajich J.E."/>
            <person name="Park D.J."/>
            <person name="Whiston E."/>
            <person name="Hung C.-Y."/>
            <person name="McMahan C."/>
            <person name="White J."/>
            <person name="Sykes S."/>
            <person name="Heiman D."/>
            <person name="Young S."/>
            <person name="Zeng Q."/>
            <person name="Abouelleil A."/>
            <person name="Aftuck L."/>
            <person name="Bessette D."/>
            <person name="Brown A."/>
            <person name="FitzGerald M."/>
            <person name="Lui A."/>
            <person name="Macdonald J.P."/>
            <person name="Priest M."/>
            <person name="Orbach M.J."/>
            <person name="Galgiani J.N."/>
            <person name="Kirkland T.N."/>
            <person name="Cole G.T."/>
            <person name="Birren B.W."/>
            <person name="Henn M.R."/>
            <person name="Taylor J.W."/>
            <person name="Rounsley S.D."/>
        </authorList>
    </citation>
    <scope>NUCLEOTIDE SEQUENCE [LARGE SCALE GENOMIC DNA]</scope>
    <source>
        <strain evidence="3">RMSCC 3488</strain>
    </source>
</reference>
<name>A0A0J6FD24_COCPO</name>
<feature type="region of interest" description="Disordered" evidence="1">
    <location>
        <begin position="1"/>
        <end position="104"/>
    </location>
</feature>
<feature type="compositionally biased region" description="Basic and acidic residues" evidence="1">
    <location>
        <begin position="24"/>
        <end position="35"/>
    </location>
</feature>
<dbReference type="OrthoDB" id="5393654at2759"/>
<protein>
    <recommendedName>
        <fullName evidence="4">Geranylgeranyl pyrophosphate synthetase</fullName>
    </recommendedName>
</protein>
<reference evidence="2 3" key="1">
    <citation type="submission" date="2007-06" db="EMBL/GenBank/DDBJ databases">
        <title>The Genome Sequence of Coccidioides posadasii RMSCC_3488.</title>
        <authorList>
            <consortium name="Coccidioides Genome Resources Consortium"/>
            <consortium name="The Broad Institute Genome Sequencing Platform"/>
            <person name="Henn M.R."/>
            <person name="Sykes S."/>
            <person name="Young S."/>
            <person name="Jaffe D."/>
            <person name="Berlin A."/>
            <person name="Alvarez P."/>
            <person name="Butler J."/>
            <person name="Gnerre S."/>
            <person name="Grabherr M."/>
            <person name="Mauceli E."/>
            <person name="Brockman W."/>
            <person name="Kodira C."/>
            <person name="Alvarado L."/>
            <person name="Zeng Q."/>
            <person name="Crawford M."/>
            <person name="Antoine C."/>
            <person name="Devon K."/>
            <person name="Galgiani J."/>
            <person name="Orsborn K."/>
            <person name="Lewis M.L."/>
            <person name="Nusbaum C."/>
            <person name="Galagan J."/>
            <person name="Birren B."/>
        </authorList>
    </citation>
    <scope>NUCLEOTIDE SEQUENCE [LARGE SCALE GENOMIC DNA]</scope>
    <source>
        <strain evidence="2 3">RMSCC 3488</strain>
    </source>
</reference>
<dbReference type="PANTHER" id="PTHR35179">
    <property type="entry name" value="PROTEIN CBG02620"/>
    <property type="match status" value="1"/>
</dbReference>
<dbReference type="EMBL" id="DS268110">
    <property type="protein sequence ID" value="KMM66774.1"/>
    <property type="molecule type" value="Genomic_DNA"/>
</dbReference>
<sequence length="511" mass="58412">MDGFDWDKVRQRRSAGLTNATQGHQREAHKDREDEQGTLGPQRNPREKGVWGRSKLPRSTPSHNQSDSQNPKTTKHDKKNSQASMPQFYPNRAKNRYRQPIKQQRESTVIRLTDFVSLQDEDTASAKITDYEYVGSYNWLDAQEPTILTPGAPPIWTPIRGHHQLKRDKGQYFRDQNSARWPKHPLEPAIRAVFDLNPRFNPEDIDIVTCAGTIGNIYKFASSLSWTFKFDMQKVGNTIFMVRKERKPDEIFENLLGYGHTFPEANTSWDRSVKGSVSHQRIIRYKFSGLNLLVRYEADGYFPDKVHKQDEPFEVIGRDAKAADIDTLIRGIENHDVAEKKVAESGTLHIRQAGFIVPQDSLFDIKTRNQGNEIDLPVQHPRLWVRQMKNFIIAYHKNGLFGTKTQIHDISTDIETWEQDNSVTTSLVGAVLKRLIAEATKSESGKLEISRNRNGPLIVQAQDGGPREVLPADLKDRWGGNGRDGEEEEVLCSDEEWDLVAPEGRDLLLDH</sequence>
<dbReference type="Proteomes" id="UP000054567">
    <property type="component" value="Unassembled WGS sequence"/>
</dbReference>
<gene>
    <name evidence="2" type="ORF">CPAG_03112</name>
</gene>
<accession>A0A0J6FD24</accession>
<dbReference type="PANTHER" id="PTHR35179:SF2">
    <property type="entry name" value="START DOMAIN-CONTAINING PROTEIN"/>
    <property type="match status" value="1"/>
</dbReference>
<feature type="compositionally biased region" description="Polar residues" evidence="1">
    <location>
        <begin position="57"/>
        <end position="72"/>
    </location>
</feature>
<proteinExistence type="predicted"/>
<evidence type="ECO:0008006" key="4">
    <source>
        <dbReference type="Google" id="ProtNLM"/>
    </source>
</evidence>
<dbReference type="VEuPathDB" id="FungiDB:CPAG_03112"/>
<feature type="region of interest" description="Disordered" evidence="1">
    <location>
        <begin position="473"/>
        <end position="492"/>
    </location>
</feature>
<dbReference type="AlphaFoldDB" id="A0A0J6FD24"/>
<evidence type="ECO:0000313" key="2">
    <source>
        <dbReference type="EMBL" id="KMM66774.1"/>
    </source>
</evidence>
<evidence type="ECO:0000256" key="1">
    <source>
        <dbReference type="SAM" id="MobiDB-lite"/>
    </source>
</evidence>
<organism evidence="2 3">
    <name type="scientific">Coccidioides posadasii RMSCC 3488</name>
    <dbReference type="NCBI Taxonomy" id="454284"/>
    <lineage>
        <taxon>Eukaryota</taxon>
        <taxon>Fungi</taxon>
        <taxon>Dikarya</taxon>
        <taxon>Ascomycota</taxon>
        <taxon>Pezizomycotina</taxon>
        <taxon>Eurotiomycetes</taxon>
        <taxon>Eurotiomycetidae</taxon>
        <taxon>Onygenales</taxon>
        <taxon>Onygenaceae</taxon>
        <taxon>Coccidioides</taxon>
    </lineage>
</organism>
<reference evidence="3" key="2">
    <citation type="journal article" date="2009" name="Genome Res.">
        <title>Comparative genomic analyses of the human fungal pathogens Coccidioides and their relatives.</title>
        <authorList>
            <person name="Sharpton T.J."/>
            <person name="Stajich J.E."/>
            <person name="Rounsley S.D."/>
            <person name="Gardner M.J."/>
            <person name="Wortman J.R."/>
            <person name="Jordar V.S."/>
            <person name="Maiti R."/>
            <person name="Kodira C.D."/>
            <person name="Neafsey D.E."/>
            <person name="Zeng Q."/>
            <person name="Hung C.-Y."/>
            <person name="McMahan C."/>
            <person name="Muszewska A."/>
            <person name="Grynberg M."/>
            <person name="Mandel M.A."/>
            <person name="Kellner E.M."/>
            <person name="Barker B.M."/>
            <person name="Galgiani J.N."/>
            <person name="Orbach M.J."/>
            <person name="Kirkland T.N."/>
            <person name="Cole G.T."/>
            <person name="Henn M.R."/>
            <person name="Birren B.W."/>
            <person name="Taylor J.W."/>
        </authorList>
    </citation>
    <scope>NUCLEOTIDE SEQUENCE [LARGE SCALE GENOMIC DNA]</scope>
    <source>
        <strain evidence="3">RMSCC 3488</strain>
    </source>
</reference>
<evidence type="ECO:0000313" key="3">
    <source>
        <dbReference type="Proteomes" id="UP000054567"/>
    </source>
</evidence>